<organism evidence="8 9">
    <name type="scientific">Methylobrevis pamukkalensis</name>
    <dbReference type="NCBI Taxonomy" id="1439726"/>
    <lineage>
        <taxon>Bacteria</taxon>
        <taxon>Pseudomonadati</taxon>
        <taxon>Pseudomonadota</taxon>
        <taxon>Alphaproteobacteria</taxon>
        <taxon>Hyphomicrobiales</taxon>
        <taxon>Pleomorphomonadaceae</taxon>
        <taxon>Methylobrevis</taxon>
    </lineage>
</organism>
<feature type="binding site" evidence="7">
    <location>
        <position position="90"/>
    </location>
    <ligand>
        <name>Mg(2+)</name>
        <dbReference type="ChEBI" id="CHEBI:18420"/>
    </ligand>
</feature>
<dbReference type="InterPro" id="IPR036412">
    <property type="entry name" value="HAD-like_sf"/>
</dbReference>
<gene>
    <name evidence="8" type="primary">kdsC</name>
    <name evidence="8" type="ORF">A6302_00746</name>
</gene>
<evidence type="ECO:0000313" key="8">
    <source>
        <dbReference type="EMBL" id="ODN71914.1"/>
    </source>
</evidence>
<evidence type="ECO:0000256" key="6">
    <source>
        <dbReference type="ARBA" id="ARBA00022842"/>
    </source>
</evidence>
<dbReference type="AlphaFoldDB" id="A0A1E3H6H5"/>
<dbReference type="Gene3D" id="3.40.50.1000">
    <property type="entry name" value="HAD superfamily/HAD-like"/>
    <property type="match status" value="1"/>
</dbReference>
<comment type="cofactor">
    <cofactor evidence="1 7">
        <name>Mg(2+)</name>
        <dbReference type="ChEBI" id="CHEBI:18420"/>
    </cofactor>
</comment>
<dbReference type="SUPFAM" id="SSF56784">
    <property type="entry name" value="HAD-like"/>
    <property type="match status" value="1"/>
</dbReference>
<evidence type="ECO:0000256" key="2">
    <source>
        <dbReference type="ARBA" id="ARBA00005893"/>
    </source>
</evidence>
<evidence type="ECO:0000313" key="9">
    <source>
        <dbReference type="Proteomes" id="UP000094622"/>
    </source>
</evidence>
<protein>
    <submittedName>
        <fullName evidence="8">3-deoxy-D-manno-octulosonate 8-phosphate phosphatase KdsC</fullName>
        <ecNumber evidence="8">3.1.3.45</ecNumber>
    </submittedName>
</protein>
<dbReference type="EMBL" id="MCRJ01000011">
    <property type="protein sequence ID" value="ODN71914.1"/>
    <property type="molecule type" value="Genomic_DNA"/>
</dbReference>
<keyword evidence="5 8" id="KW-0378">Hydrolase</keyword>
<dbReference type="PIRSF" id="PIRSF006118">
    <property type="entry name" value="KDO8-P_Ptase"/>
    <property type="match status" value="1"/>
</dbReference>
<dbReference type="EC" id="3.1.3.45" evidence="8"/>
<name>A0A1E3H6H5_9HYPH</name>
<keyword evidence="4 7" id="KW-0479">Metal-binding</keyword>
<dbReference type="InterPro" id="IPR050793">
    <property type="entry name" value="CMP-NeuNAc_synthase"/>
</dbReference>
<accession>A0A1E3H6H5</accession>
<dbReference type="PANTHER" id="PTHR21485:SF3">
    <property type="entry name" value="N-ACYLNEURAMINATE CYTIDYLYLTRANSFERASE"/>
    <property type="match status" value="1"/>
</dbReference>
<comment type="caution">
    <text evidence="8">The sequence shown here is derived from an EMBL/GenBank/DDBJ whole genome shotgun (WGS) entry which is preliminary data.</text>
</comment>
<dbReference type="GO" id="GO:0008781">
    <property type="term" value="F:N-acylneuraminate cytidylyltransferase activity"/>
    <property type="evidence" value="ECO:0007669"/>
    <property type="project" value="TreeGrafter"/>
</dbReference>
<keyword evidence="6 7" id="KW-0460">Magnesium</keyword>
<comment type="similarity">
    <text evidence="2">Belongs to the KdsC family.</text>
</comment>
<dbReference type="PANTHER" id="PTHR21485">
    <property type="entry name" value="HAD SUPERFAMILY MEMBERS CMAS AND KDSC"/>
    <property type="match status" value="1"/>
</dbReference>
<evidence type="ECO:0000256" key="5">
    <source>
        <dbReference type="ARBA" id="ARBA00022801"/>
    </source>
</evidence>
<comment type="subunit">
    <text evidence="3">Homotetramer.</text>
</comment>
<dbReference type="InterPro" id="IPR023214">
    <property type="entry name" value="HAD_sf"/>
</dbReference>
<evidence type="ECO:0000256" key="3">
    <source>
        <dbReference type="ARBA" id="ARBA00011881"/>
    </source>
</evidence>
<dbReference type="GO" id="GO:0046872">
    <property type="term" value="F:metal ion binding"/>
    <property type="evidence" value="ECO:0007669"/>
    <property type="project" value="UniProtKB-KW"/>
</dbReference>
<evidence type="ECO:0000256" key="4">
    <source>
        <dbReference type="ARBA" id="ARBA00022723"/>
    </source>
</evidence>
<evidence type="ECO:0000256" key="1">
    <source>
        <dbReference type="ARBA" id="ARBA00001946"/>
    </source>
</evidence>
<dbReference type="GO" id="GO:0019143">
    <property type="term" value="F:3-deoxy-manno-octulosonate-8-phosphatase activity"/>
    <property type="evidence" value="ECO:0007669"/>
    <property type="project" value="UniProtKB-EC"/>
</dbReference>
<dbReference type="Pfam" id="PF08282">
    <property type="entry name" value="Hydrolase_3"/>
    <property type="match status" value="1"/>
</dbReference>
<dbReference type="NCBIfam" id="TIGR01670">
    <property type="entry name" value="KdsC-phosphatas"/>
    <property type="match status" value="1"/>
</dbReference>
<reference evidence="8 9" key="1">
    <citation type="submission" date="2016-07" db="EMBL/GenBank/DDBJ databases">
        <title>Draft Genome Sequence of Methylobrevis pamukkalensis PK2.</title>
        <authorList>
            <person name="Vasilenko O.V."/>
            <person name="Doronina N.V."/>
            <person name="Shmareva M.N."/>
            <person name="Tarlachkov S.V."/>
            <person name="Mustakhimov I."/>
            <person name="Trotsenko Y.A."/>
        </authorList>
    </citation>
    <scope>NUCLEOTIDE SEQUENCE [LARGE SCALE GENOMIC DNA]</scope>
    <source>
        <strain evidence="8 9">PK2</strain>
    </source>
</reference>
<dbReference type="InterPro" id="IPR010023">
    <property type="entry name" value="KdsC_fam"/>
</dbReference>
<dbReference type="Proteomes" id="UP000094622">
    <property type="component" value="Unassembled WGS sequence"/>
</dbReference>
<keyword evidence="9" id="KW-1185">Reference proteome</keyword>
<sequence>MLTDAGMYYSETGDELKRFSTRDGAGFAFLREAGLLTGLVTRETTRLVERRAAKLKLDVLVQGAADKLAAIETIAAAHRLGLDEIAYLGDDVYDIAALRAVGLAAAPADAVEAVKAAVHHVCLAAGGRGALREVADLILGARGDRPVG</sequence>
<proteinExistence type="inferred from homology"/>
<evidence type="ECO:0000256" key="7">
    <source>
        <dbReference type="PIRSR" id="PIRSR006118-2"/>
    </source>
</evidence>